<dbReference type="EMBL" id="JBHSGN010000002">
    <property type="protein sequence ID" value="MFC4672108.1"/>
    <property type="molecule type" value="Genomic_DNA"/>
</dbReference>
<dbReference type="Proteomes" id="UP001596023">
    <property type="component" value="Unassembled WGS sequence"/>
</dbReference>
<reference evidence="2" key="1">
    <citation type="journal article" date="2019" name="Int. J. Syst. Evol. Microbiol.">
        <title>The Global Catalogue of Microorganisms (GCM) 10K type strain sequencing project: providing services to taxonomists for standard genome sequencing and annotation.</title>
        <authorList>
            <consortium name="The Broad Institute Genomics Platform"/>
            <consortium name="The Broad Institute Genome Sequencing Center for Infectious Disease"/>
            <person name="Wu L."/>
            <person name="Ma J."/>
        </authorList>
    </citation>
    <scope>NUCLEOTIDE SEQUENCE [LARGE SCALE GENOMIC DNA]</scope>
    <source>
        <strain evidence="2">CCUG 66188</strain>
    </source>
</reference>
<name>A0ABV9KPW1_9BACT</name>
<dbReference type="RefSeq" id="WP_379993292.1">
    <property type="nucleotide sequence ID" value="NZ_JBHSGN010000002.1"/>
</dbReference>
<protein>
    <submittedName>
        <fullName evidence="1">Uncharacterized protein</fullName>
    </submittedName>
</protein>
<organism evidence="1 2">
    <name type="scientific">Dysgonomonas termitidis</name>
    <dbReference type="NCBI Taxonomy" id="1516126"/>
    <lineage>
        <taxon>Bacteria</taxon>
        <taxon>Pseudomonadati</taxon>
        <taxon>Bacteroidota</taxon>
        <taxon>Bacteroidia</taxon>
        <taxon>Bacteroidales</taxon>
        <taxon>Dysgonomonadaceae</taxon>
        <taxon>Dysgonomonas</taxon>
    </lineage>
</organism>
<evidence type="ECO:0000313" key="2">
    <source>
        <dbReference type="Proteomes" id="UP001596023"/>
    </source>
</evidence>
<gene>
    <name evidence="1" type="ORF">ACFO6W_00220</name>
</gene>
<sequence>MKEICSVFDIILMEDIASADNINVYPLPGRSFDKLTSASLNVDMDKDLTDSGVVFSLTRDIIIDKVPEAVAAKYGYARTCIMIVYYTDGSHTVYGSPEYPVVAYIVSGMQQDILSVALRTTVFPSV</sequence>
<evidence type="ECO:0000313" key="1">
    <source>
        <dbReference type="EMBL" id="MFC4672108.1"/>
    </source>
</evidence>
<proteinExistence type="predicted"/>
<comment type="caution">
    <text evidence="1">The sequence shown here is derived from an EMBL/GenBank/DDBJ whole genome shotgun (WGS) entry which is preliminary data.</text>
</comment>
<keyword evidence="2" id="KW-1185">Reference proteome</keyword>
<accession>A0ABV9KPW1</accession>